<proteinExistence type="predicted"/>
<gene>
    <name evidence="2" type="ORF">J437_LFUL006485</name>
</gene>
<accession>A0A8K0K3E4</accession>
<dbReference type="Gene3D" id="2.60.120.740">
    <property type="match status" value="1"/>
</dbReference>
<feature type="region of interest" description="Disordered" evidence="1">
    <location>
        <begin position="39"/>
        <end position="69"/>
    </location>
</feature>
<protein>
    <submittedName>
        <fullName evidence="2">Uncharacterized protein</fullName>
    </submittedName>
</protein>
<comment type="caution">
    <text evidence="2">The sequence shown here is derived from an EMBL/GenBank/DDBJ whole genome shotgun (WGS) entry which is preliminary data.</text>
</comment>
<keyword evidence="3" id="KW-1185">Reference proteome</keyword>
<evidence type="ECO:0000256" key="1">
    <source>
        <dbReference type="SAM" id="MobiDB-lite"/>
    </source>
</evidence>
<evidence type="ECO:0000313" key="3">
    <source>
        <dbReference type="Proteomes" id="UP000792457"/>
    </source>
</evidence>
<dbReference type="Proteomes" id="UP000792457">
    <property type="component" value="Unassembled WGS sequence"/>
</dbReference>
<evidence type="ECO:0000313" key="2">
    <source>
        <dbReference type="EMBL" id="KAG8225253.1"/>
    </source>
</evidence>
<name>A0A8K0K3E4_LADFU</name>
<sequence>MLAKGTLRTYQRAGCEGEVVTLRCPQGTSISVQVAQYGRPPTTAPQHHVAASTAPYKPPPLCPGHSSSPHKGNVTCHWPSALQVRALYPIV</sequence>
<reference evidence="2" key="1">
    <citation type="submission" date="2013-04" db="EMBL/GenBank/DDBJ databases">
        <authorList>
            <person name="Qu J."/>
            <person name="Murali S.C."/>
            <person name="Bandaranaike D."/>
            <person name="Bellair M."/>
            <person name="Blankenburg K."/>
            <person name="Chao H."/>
            <person name="Dinh H."/>
            <person name="Doddapaneni H."/>
            <person name="Downs B."/>
            <person name="Dugan-Rocha S."/>
            <person name="Elkadiri S."/>
            <person name="Gnanaolivu R.D."/>
            <person name="Hernandez B."/>
            <person name="Javaid M."/>
            <person name="Jayaseelan J.C."/>
            <person name="Lee S."/>
            <person name="Li M."/>
            <person name="Ming W."/>
            <person name="Munidasa M."/>
            <person name="Muniz J."/>
            <person name="Nguyen L."/>
            <person name="Ongeri F."/>
            <person name="Osuji N."/>
            <person name="Pu L.-L."/>
            <person name="Puazo M."/>
            <person name="Qu C."/>
            <person name="Quiroz J."/>
            <person name="Raj R."/>
            <person name="Weissenberger G."/>
            <person name="Xin Y."/>
            <person name="Zou X."/>
            <person name="Han Y."/>
            <person name="Richards S."/>
            <person name="Worley K."/>
            <person name="Muzny D."/>
            <person name="Gibbs R."/>
        </authorList>
    </citation>
    <scope>NUCLEOTIDE SEQUENCE</scope>
    <source>
        <strain evidence="2">Sampled in the wild</strain>
    </source>
</reference>
<reference evidence="2" key="2">
    <citation type="submission" date="2017-10" db="EMBL/GenBank/DDBJ databases">
        <title>Ladona fulva Genome sequencing and assembly.</title>
        <authorList>
            <person name="Murali S."/>
            <person name="Richards S."/>
            <person name="Bandaranaike D."/>
            <person name="Bellair M."/>
            <person name="Blankenburg K."/>
            <person name="Chao H."/>
            <person name="Dinh H."/>
            <person name="Doddapaneni H."/>
            <person name="Dugan-Rocha S."/>
            <person name="Elkadiri S."/>
            <person name="Gnanaolivu R."/>
            <person name="Hernandez B."/>
            <person name="Skinner E."/>
            <person name="Javaid M."/>
            <person name="Lee S."/>
            <person name="Li M."/>
            <person name="Ming W."/>
            <person name="Munidasa M."/>
            <person name="Muniz J."/>
            <person name="Nguyen L."/>
            <person name="Hughes D."/>
            <person name="Osuji N."/>
            <person name="Pu L.-L."/>
            <person name="Puazo M."/>
            <person name="Qu C."/>
            <person name="Quiroz J."/>
            <person name="Raj R."/>
            <person name="Weissenberger G."/>
            <person name="Xin Y."/>
            <person name="Zou X."/>
            <person name="Han Y."/>
            <person name="Worley K."/>
            <person name="Muzny D."/>
            <person name="Gibbs R."/>
        </authorList>
    </citation>
    <scope>NUCLEOTIDE SEQUENCE</scope>
    <source>
        <strain evidence="2">Sampled in the wild</strain>
    </source>
</reference>
<organism evidence="2 3">
    <name type="scientific">Ladona fulva</name>
    <name type="common">Scarce chaser dragonfly</name>
    <name type="synonym">Libellula fulva</name>
    <dbReference type="NCBI Taxonomy" id="123851"/>
    <lineage>
        <taxon>Eukaryota</taxon>
        <taxon>Metazoa</taxon>
        <taxon>Ecdysozoa</taxon>
        <taxon>Arthropoda</taxon>
        <taxon>Hexapoda</taxon>
        <taxon>Insecta</taxon>
        <taxon>Pterygota</taxon>
        <taxon>Palaeoptera</taxon>
        <taxon>Odonata</taxon>
        <taxon>Epiprocta</taxon>
        <taxon>Anisoptera</taxon>
        <taxon>Libelluloidea</taxon>
        <taxon>Libellulidae</taxon>
        <taxon>Ladona</taxon>
    </lineage>
</organism>
<dbReference type="OrthoDB" id="8191222at2759"/>
<dbReference type="AlphaFoldDB" id="A0A8K0K3E4"/>
<dbReference type="EMBL" id="KZ308232">
    <property type="protein sequence ID" value="KAG8225253.1"/>
    <property type="molecule type" value="Genomic_DNA"/>
</dbReference>
<dbReference type="InterPro" id="IPR043159">
    <property type="entry name" value="Lectin_gal-bd_sf"/>
</dbReference>